<feature type="region of interest" description="Disordered" evidence="8">
    <location>
        <begin position="88"/>
        <end position="147"/>
    </location>
</feature>
<dbReference type="FunFam" id="3.30.70.270:FF:000020">
    <property type="entry name" value="Transposon Tf2-6 polyprotein-like Protein"/>
    <property type="match status" value="1"/>
</dbReference>
<dbReference type="Proteomes" id="UP000434957">
    <property type="component" value="Unassembled WGS sequence"/>
</dbReference>
<reference evidence="10 11" key="1">
    <citation type="submission" date="2018-08" db="EMBL/GenBank/DDBJ databases">
        <title>Genomic investigation of the strawberry pathogen Phytophthora fragariae indicates pathogenicity is determined by transcriptional variation in three key races.</title>
        <authorList>
            <person name="Adams T.M."/>
            <person name="Armitage A.D."/>
            <person name="Sobczyk M.K."/>
            <person name="Bates H.J."/>
            <person name="Dunwell J.M."/>
            <person name="Nellist C.F."/>
            <person name="Harrison R.J."/>
        </authorList>
    </citation>
    <scope>NUCLEOTIDE SEQUENCE [LARGE SCALE GENOMIC DNA]</scope>
    <source>
        <strain evidence="10 11">SCRP333</strain>
    </source>
</reference>
<dbReference type="GO" id="GO:0016787">
    <property type="term" value="F:hydrolase activity"/>
    <property type="evidence" value="ECO:0007669"/>
    <property type="project" value="UniProtKB-KW"/>
</dbReference>
<keyword evidence="3" id="KW-0548">Nucleotidyltransferase</keyword>
<dbReference type="InterPro" id="IPR043128">
    <property type="entry name" value="Rev_trsase/Diguanyl_cyclase"/>
</dbReference>
<dbReference type="InterPro" id="IPR001584">
    <property type="entry name" value="Integrase_cat-core"/>
</dbReference>
<evidence type="ECO:0000256" key="4">
    <source>
        <dbReference type="ARBA" id="ARBA00022722"/>
    </source>
</evidence>
<dbReference type="CDD" id="cd09274">
    <property type="entry name" value="RNase_HI_RT_Ty3"/>
    <property type="match status" value="1"/>
</dbReference>
<dbReference type="GO" id="GO:0004519">
    <property type="term" value="F:endonuclease activity"/>
    <property type="evidence" value="ECO:0007669"/>
    <property type="project" value="UniProtKB-KW"/>
</dbReference>
<dbReference type="CDD" id="cd00303">
    <property type="entry name" value="retropepsin_like"/>
    <property type="match status" value="1"/>
</dbReference>
<comment type="caution">
    <text evidence="10">The sequence shown here is derived from an EMBL/GenBank/DDBJ whole genome shotgun (WGS) entry which is preliminary data.</text>
</comment>
<dbReference type="SUPFAM" id="SSF56672">
    <property type="entry name" value="DNA/RNA polymerases"/>
    <property type="match status" value="1"/>
</dbReference>
<dbReference type="FunFam" id="1.10.340.70:FF:000001">
    <property type="entry name" value="Retrovirus-related Pol polyprotein from transposon gypsy-like Protein"/>
    <property type="match status" value="1"/>
</dbReference>
<dbReference type="PROSITE" id="PS50994">
    <property type="entry name" value="INTEGRASE"/>
    <property type="match status" value="1"/>
</dbReference>
<dbReference type="EMBL" id="QXFT01004276">
    <property type="protein sequence ID" value="KAE9279007.1"/>
    <property type="molecule type" value="Genomic_DNA"/>
</dbReference>
<evidence type="ECO:0000256" key="6">
    <source>
        <dbReference type="ARBA" id="ARBA00022801"/>
    </source>
</evidence>
<dbReference type="InterPro" id="IPR043502">
    <property type="entry name" value="DNA/RNA_pol_sf"/>
</dbReference>
<dbReference type="Gene3D" id="2.40.70.10">
    <property type="entry name" value="Acid Proteases"/>
    <property type="match status" value="1"/>
</dbReference>
<dbReference type="Pfam" id="PF00078">
    <property type="entry name" value="RVT_1"/>
    <property type="match status" value="1"/>
</dbReference>
<dbReference type="GO" id="GO:0003964">
    <property type="term" value="F:RNA-directed DNA polymerase activity"/>
    <property type="evidence" value="ECO:0007669"/>
    <property type="project" value="UniProtKB-KW"/>
</dbReference>
<feature type="compositionally biased region" description="Basic residues" evidence="8">
    <location>
        <begin position="107"/>
        <end position="124"/>
    </location>
</feature>
<dbReference type="Pfam" id="PF17917">
    <property type="entry name" value="RT_RNaseH"/>
    <property type="match status" value="1"/>
</dbReference>
<gene>
    <name evidence="10" type="ORF">PR003_g28353</name>
</gene>
<feature type="region of interest" description="Disordered" evidence="8">
    <location>
        <begin position="995"/>
        <end position="1017"/>
    </location>
</feature>
<dbReference type="Gene3D" id="1.10.340.70">
    <property type="match status" value="1"/>
</dbReference>
<dbReference type="Gene3D" id="3.30.420.10">
    <property type="entry name" value="Ribonuclease H-like superfamily/Ribonuclease H"/>
    <property type="match status" value="1"/>
</dbReference>
<dbReference type="GO" id="GO:0015074">
    <property type="term" value="P:DNA integration"/>
    <property type="evidence" value="ECO:0007669"/>
    <property type="project" value="InterPro"/>
</dbReference>
<dbReference type="InterPro" id="IPR012337">
    <property type="entry name" value="RNaseH-like_sf"/>
</dbReference>
<keyword evidence="11" id="KW-1185">Reference proteome</keyword>
<evidence type="ECO:0000256" key="3">
    <source>
        <dbReference type="ARBA" id="ARBA00022695"/>
    </source>
</evidence>
<dbReference type="InterPro" id="IPR041373">
    <property type="entry name" value="RT_RNaseH"/>
</dbReference>
<evidence type="ECO:0000313" key="11">
    <source>
        <dbReference type="Proteomes" id="UP000434957"/>
    </source>
</evidence>
<dbReference type="CDD" id="cd01647">
    <property type="entry name" value="RT_LTR"/>
    <property type="match status" value="1"/>
</dbReference>
<dbReference type="Pfam" id="PF17921">
    <property type="entry name" value="Integrase_H2C2"/>
    <property type="match status" value="1"/>
</dbReference>
<dbReference type="InterPro" id="IPR041588">
    <property type="entry name" value="Integrase_H2C2"/>
</dbReference>
<evidence type="ECO:0000256" key="8">
    <source>
        <dbReference type="SAM" id="MobiDB-lite"/>
    </source>
</evidence>
<dbReference type="InterPro" id="IPR000477">
    <property type="entry name" value="RT_dom"/>
</dbReference>
<dbReference type="AlphaFoldDB" id="A0A6A4BR26"/>
<dbReference type="EC" id="2.7.7.49" evidence="1"/>
<sequence>MDGVSPEFCTANQLWENVVDHNEPMEITLAAKQTMTVPTKTVQLTLYMENFEPYTNDFLVIDVPEDQDILLGMPWLKTTNPDIDWVTERVQPRVGQNPTELDTPPGKKNKKKKTKKVKTPHKPARPAGMVGGQRHPVSPRRKPNEEKNYFQNGFFSAKSGTTKYITTKQFRRMLRKPKGIECIFMIRPKTEKEGGEGNKVVDIEVYRGHPVYPVLLKHKAVFQQKLPSCLPPLEHGEHEMEVDTDEAIFRRQWRQSPGQENVILDWAREMHSAGMIRPSKSPHGAPTFCVKNPGGWRIVHDYRAMNSHTLRRTLPMPRKDTIIEKMQGAYWYSCMDLLSGYYQFRMRDCDIPFTAFQTPDGAFEYLVLPMGLSNAPATFNEGIRRILADLSDICQCYFDDIYIHTKSNSLDEHLEALDRILARLEEHKFYVKLSKCVFCVDEIPCLGDYVGRNGVRIDPKKVEVLRDWPLPHTRSELQSFLGTAVYVQRFCRDFASDAGPLFEMLKGTPKRSIDWTEAQREHFRLLKDKISSTPVLAIPDFNKPFGMRMDASDHAIGGVLFQEEVRGDEKVERPIAFGGRKYKDAEKNYSIREKELLAILFGLRLWRVYLLDKPFVVETDHRSLETIFTQKSISHRVARWYDELSEYPVTFRYIQGQNNTVADGISRRPDFMKKTTATLASITTRKQVRERIEQGLPSLIKEATSRYPEDPFTASLEKQLGAGKSEETPVRHFERYTSQDKQMFYQAPSDAAPRLVLPNIPEIIDALLYEFHDAKCYGHPGVERTLRIVEKQFYWRNMERSIRTYVRSCEVCQRTKGRNTKPPGYLRSHSIPSTRWTHLAMDFIVALPETSIGFDAIMVVIDRLTKRAHFVPTTTIATTLETAKLYRDRVFALHGLPDEIISDRDSKFTSVLWTSFCEMLGTHQKLTTAFRQQANGVTERVNQTIENFLRAFSNSNSNDWDELLALAEFAYNSRYQASINMSPFEADLGYEPATPASWKPLQRSSEPAARAAQALGE</sequence>
<evidence type="ECO:0000256" key="1">
    <source>
        <dbReference type="ARBA" id="ARBA00012493"/>
    </source>
</evidence>
<keyword evidence="7" id="KW-0695">RNA-directed DNA polymerase</keyword>
<organism evidence="10 11">
    <name type="scientific">Phytophthora rubi</name>
    <dbReference type="NCBI Taxonomy" id="129364"/>
    <lineage>
        <taxon>Eukaryota</taxon>
        <taxon>Sar</taxon>
        <taxon>Stramenopiles</taxon>
        <taxon>Oomycota</taxon>
        <taxon>Peronosporomycetes</taxon>
        <taxon>Peronosporales</taxon>
        <taxon>Peronosporaceae</taxon>
        <taxon>Phytophthora</taxon>
    </lineage>
</organism>
<dbReference type="PANTHER" id="PTHR37984">
    <property type="entry name" value="PROTEIN CBG26694"/>
    <property type="match status" value="1"/>
</dbReference>
<evidence type="ECO:0000259" key="9">
    <source>
        <dbReference type="PROSITE" id="PS50994"/>
    </source>
</evidence>
<evidence type="ECO:0000256" key="2">
    <source>
        <dbReference type="ARBA" id="ARBA00022679"/>
    </source>
</evidence>
<evidence type="ECO:0000256" key="7">
    <source>
        <dbReference type="ARBA" id="ARBA00022918"/>
    </source>
</evidence>
<dbReference type="InterPro" id="IPR050951">
    <property type="entry name" value="Retrovirus_Pol_polyprotein"/>
</dbReference>
<evidence type="ECO:0000313" key="10">
    <source>
        <dbReference type="EMBL" id="KAE9279007.1"/>
    </source>
</evidence>
<dbReference type="SUPFAM" id="SSF53098">
    <property type="entry name" value="Ribonuclease H-like"/>
    <property type="match status" value="1"/>
</dbReference>
<dbReference type="FunFam" id="3.30.420.10:FF:000032">
    <property type="entry name" value="Retrovirus-related Pol polyprotein from transposon 297-like Protein"/>
    <property type="match status" value="1"/>
</dbReference>
<dbReference type="InterPro" id="IPR036397">
    <property type="entry name" value="RNaseH_sf"/>
</dbReference>
<dbReference type="PANTHER" id="PTHR37984:SF5">
    <property type="entry name" value="PROTEIN NYNRIN-LIKE"/>
    <property type="match status" value="1"/>
</dbReference>
<feature type="non-terminal residue" evidence="10">
    <location>
        <position position="1017"/>
    </location>
</feature>
<name>A0A6A4BR26_9STRA</name>
<keyword evidence="6" id="KW-0378">Hydrolase</keyword>
<dbReference type="Gene3D" id="3.10.10.10">
    <property type="entry name" value="HIV Type 1 Reverse Transcriptase, subunit A, domain 1"/>
    <property type="match status" value="1"/>
</dbReference>
<proteinExistence type="predicted"/>
<dbReference type="GO" id="GO:0003676">
    <property type="term" value="F:nucleic acid binding"/>
    <property type="evidence" value="ECO:0007669"/>
    <property type="project" value="InterPro"/>
</dbReference>
<keyword evidence="5" id="KW-0255">Endonuclease</keyword>
<evidence type="ECO:0000256" key="5">
    <source>
        <dbReference type="ARBA" id="ARBA00022759"/>
    </source>
</evidence>
<keyword evidence="2" id="KW-0808">Transferase</keyword>
<keyword evidence="4" id="KW-0540">Nuclease</keyword>
<protein>
    <recommendedName>
        <fullName evidence="1">RNA-directed DNA polymerase</fullName>
        <ecNumber evidence="1">2.7.7.49</ecNumber>
    </recommendedName>
</protein>
<feature type="domain" description="Integrase catalytic" evidence="9">
    <location>
        <begin position="828"/>
        <end position="991"/>
    </location>
</feature>
<accession>A0A6A4BR26</accession>
<dbReference type="InterPro" id="IPR021109">
    <property type="entry name" value="Peptidase_aspartic_dom_sf"/>
</dbReference>
<dbReference type="Gene3D" id="3.30.70.270">
    <property type="match status" value="2"/>
</dbReference>